<feature type="non-terminal residue" evidence="1">
    <location>
        <position position="1"/>
    </location>
</feature>
<accession>A0A166VEB0</accession>
<evidence type="ECO:0000313" key="2">
    <source>
        <dbReference type="Proteomes" id="UP000076552"/>
    </source>
</evidence>
<proteinExistence type="predicted"/>
<organism evidence="1 2">
    <name type="scientific">Colletotrichum tofieldiae</name>
    <dbReference type="NCBI Taxonomy" id="708197"/>
    <lineage>
        <taxon>Eukaryota</taxon>
        <taxon>Fungi</taxon>
        <taxon>Dikarya</taxon>
        <taxon>Ascomycota</taxon>
        <taxon>Pezizomycotina</taxon>
        <taxon>Sordariomycetes</taxon>
        <taxon>Hypocreomycetidae</taxon>
        <taxon>Glomerellales</taxon>
        <taxon>Glomerellaceae</taxon>
        <taxon>Colletotrichum</taxon>
        <taxon>Colletotrichum spaethianum species complex</taxon>
    </lineage>
</organism>
<sequence length="283" mass="31311">LCIMEALGGVAACIEIFTRSLTLLEYARSAYLKQKHGAKYLQGVRGDVKATLDVLELLRTVKELRQEQVDKAAYEVALKGRNIFQLIHDLGQKSELGGGFKRFMDHLLDGPAEQARLDEMRKELNDSKATLILALQMAQVGLIRSVGKGDIIVNVQVVTHIDERVQQCTGLEEGLRLAQLLQQRAWKDEDGKWHLRDQDLAELSRPPPYVYKQGPHTRAEVKDNTVVSATFIGVGIGKDGGDENSVFHPDELIVTNNKVSQGALFVGGGISAKNLVYLRQNGL</sequence>
<evidence type="ECO:0000313" key="1">
    <source>
        <dbReference type="EMBL" id="KZL74480.1"/>
    </source>
</evidence>
<protein>
    <submittedName>
        <fullName evidence="1">Uncharacterized protein</fullName>
    </submittedName>
</protein>
<dbReference type="EMBL" id="LFIV01000032">
    <property type="protein sequence ID" value="KZL74480.1"/>
    <property type="molecule type" value="Genomic_DNA"/>
</dbReference>
<keyword evidence="2" id="KW-1185">Reference proteome</keyword>
<dbReference type="AlphaFoldDB" id="A0A166VEB0"/>
<comment type="caution">
    <text evidence="1">The sequence shown here is derived from an EMBL/GenBank/DDBJ whole genome shotgun (WGS) entry which is preliminary data.</text>
</comment>
<gene>
    <name evidence="1" type="ORF">CT0861_04298</name>
</gene>
<dbReference type="Proteomes" id="UP000076552">
    <property type="component" value="Unassembled WGS sequence"/>
</dbReference>
<name>A0A166VEB0_9PEZI</name>
<reference evidence="1 2" key="1">
    <citation type="submission" date="2015-06" db="EMBL/GenBank/DDBJ databases">
        <title>Survival trade-offs in plant roots during colonization by closely related pathogenic and mutualistic fungi.</title>
        <authorList>
            <person name="Hacquard S."/>
            <person name="Kracher B."/>
            <person name="Hiruma K."/>
            <person name="Weinman A."/>
            <person name="Muench P."/>
            <person name="Garrido Oter R."/>
            <person name="Ver Loren van Themaat E."/>
            <person name="Dallerey J.-F."/>
            <person name="Damm U."/>
            <person name="Henrissat B."/>
            <person name="Lespinet O."/>
            <person name="Thon M."/>
            <person name="Kemen E."/>
            <person name="McHardy A.C."/>
            <person name="Schulze-Lefert P."/>
            <person name="O'Connell R.J."/>
        </authorList>
    </citation>
    <scope>NUCLEOTIDE SEQUENCE [LARGE SCALE GENOMIC DNA]</scope>
    <source>
        <strain evidence="1 2">0861</strain>
    </source>
</reference>